<name>A0A7T0BVF0_9BACT</name>
<dbReference type="SUPFAM" id="SSF82693">
    <property type="entry name" value="Multidrug efflux transporter AcrB pore domain, PN1, PN2, PC1 and PC2 subdomains"/>
    <property type="match status" value="2"/>
</dbReference>
<dbReference type="PANTHER" id="PTHR32063">
    <property type="match status" value="1"/>
</dbReference>
<evidence type="ECO:0000313" key="10">
    <source>
        <dbReference type="Proteomes" id="UP000594688"/>
    </source>
</evidence>
<dbReference type="SUPFAM" id="SSF82714">
    <property type="entry name" value="Multidrug efflux transporter AcrB TolC docking domain, DN and DC subdomains"/>
    <property type="match status" value="2"/>
</dbReference>
<keyword evidence="4" id="KW-1003">Cell membrane</keyword>
<dbReference type="InterPro" id="IPR001036">
    <property type="entry name" value="Acrflvin-R"/>
</dbReference>
<feature type="transmembrane region" description="Helical" evidence="8">
    <location>
        <begin position="921"/>
        <end position="940"/>
    </location>
</feature>
<dbReference type="AlphaFoldDB" id="A0A7T0BVF0"/>
<dbReference type="SUPFAM" id="SSF82866">
    <property type="entry name" value="Multidrug efflux transporter AcrB transmembrane domain"/>
    <property type="match status" value="2"/>
</dbReference>
<dbReference type="InterPro" id="IPR004763">
    <property type="entry name" value="CusA-like"/>
</dbReference>
<evidence type="ECO:0000256" key="3">
    <source>
        <dbReference type="ARBA" id="ARBA00022448"/>
    </source>
</evidence>
<evidence type="ECO:0000256" key="1">
    <source>
        <dbReference type="ARBA" id="ARBA00004651"/>
    </source>
</evidence>
<evidence type="ECO:0000256" key="4">
    <source>
        <dbReference type="ARBA" id="ARBA00022475"/>
    </source>
</evidence>
<feature type="transmembrane region" description="Helical" evidence="8">
    <location>
        <begin position="946"/>
        <end position="972"/>
    </location>
</feature>
<comment type="subcellular location">
    <subcellularLocation>
        <location evidence="1">Cell membrane</location>
        <topology evidence="1">Multi-pass membrane protein</topology>
    </subcellularLocation>
</comment>
<dbReference type="EMBL" id="CP048685">
    <property type="protein sequence ID" value="QPJ61177.1"/>
    <property type="molecule type" value="Genomic_DNA"/>
</dbReference>
<feature type="transmembrane region" description="Helical" evidence="8">
    <location>
        <begin position="12"/>
        <end position="29"/>
    </location>
</feature>
<dbReference type="Gene3D" id="3.30.70.1320">
    <property type="entry name" value="Multidrug efflux transporter AcrB pore domain like"/>
    <property type="match status" value="1"/>
</dbReference>
<evidence type="ECO:0000256" key="2">
    <source>
        <dbReference type="ARBA" id="ARBA00010942"/>
    </source>
</evidence>
<feature type="transmembrane region" description="Helical" evidence="8">
    <location>
        <begin position="484"/>
        <end position="507"/>
    </location>
</feature>
<dbReference type="GO" id="GO:0008324">
    <property type="term" value="F:monoatomic cation transmembrane transporter activity"/>
    <property type="evidence" value="ECO:0007669"/>
    <property type="project" value="InterPro"/>
</dbReference>
<dbReference type="KEGG" id="nli:G3M70_04445"/>
<feature type="transmembrane region" description="Helical" evidence="8">
    <location>
        <begin position="393"/>
        <end position="414"/>
    </location>
</feature>
<evidence type="ECO:0000313" key="9">
    <source>
        <dbReference type="EMBL" id="QPJ61177.1"/>
    </source>
</evidence>
<dbReference type="GO" id="GO:0042910">
    <property type="term" value="F:xenobiotic transmembrane transporter activity"/>
    <property type="evidence" value="ECO:0007669"/>
    <property type="project" value="TreeGrafter"/>
</dbReference>
<evidence type="ECO:0000256" key="6">
    <source>
        <dbReference type="ARBA" id="ARBA00022989"/>
    </source>
</evidence>
<keyword evidence="6 8" id="KW-1133">Transmembrane helix</keyword>
<dbReference type="Proteomes" id="UP000594688">
    <property type="component" value="Chromosome"/>
</dbReference>
<reference evidence="9 10" key="1">
    <citation type="submission" date="2020-02" db="EMBL/GenBank/DDBJ databases">
        <title>Genomic and physiological characterization of two novel Nitrospinaceae genera.</title>
        <authorList>
            <person name="Mueller A.J."/>
            <person name="Jung M.-Y."/>
            <person name="Strachan C.R."/>
            <person name="Herbold C.W."/>
            <person name="Kirkegaard R.H."/>
            <person name="Daims H."/>
        </authorList>
    </citation>
    <scope>NUCLEOTIDE SEQUENCE [LARGE SCALE GENOMIC DNA]</scope>
    <source>
        <strain evidence="9">EB</strain>
    </source>
</reference>
<feature type="transmembrane region" description="Helical" evidence="8">
    <location>
        <begin position="343"/>
        <end position="362"/>
    </location>
</feature>
<dbReference type="PRINTS" id="PR00702">
    <property type="entry name" value="ACRIFLAVINRP"/>
</dbReference>
<gene>
    <name evidence="9" type="ORF">G3M70_04445</name>
</gene>
<feature type="transmembrane region" description="Helical" evidence="8">
    <location>
        <begin position="993"/>
        <end position="1012"/>
    </location>
</feature>
<dbReference type="Pfam" id="PF00873">
    <property type="entry name" value="ACR_tran"/>
    <property type="match status" value="1"/>
</dbReference>
<proteinExistence type="inferred from homology"/>
<accession>A0A7T0BVF0</accession>
<dbReference type="InterPro" id="IPR027463">
    <property type="entry name" value="AcrB_DN_DC_subdom"/>
</dbReference>
<dbReference type="Gene3D" id="3.30.2090.10">
    <property type="entry name" value="Multidrug efflux transporter AcrB TolC docking domain, DN and DC subdomains"/>
    <property type="match status" value="2"/>
</dbReference>
<feature type="transmembrane region" description="Helical" evidence="8">
    <location>
        <begin position="369"/>
        <end position="387"/>
    </location>
</feature>
<dbReference type="Gene3D" id="1.20.1640.10">
    <property type="entry name" value="Multidrug efflux transporter AcrB transmembrane domain"/>
    <property type="match status" value="2"/>
</dbReference>
<dbReference type="Gene3D" id="3.30.70.1440">
    <property type="entry name" value="Multidrug efflux transporter AcrB pore domain"/>
    <property type="match status" value="1"/>
</dbReference>
<keyword evidence="5 8" id="KW-0812">Transmembrane</keyword>
<feature type="transmembrane region" description="Helical" evidence="8">
    <location>
        <begin position="1024"/>
        <end position="1048"/>
    </location>
</feature>
<dbReference type="GO" id="GO:0005886">
    <property type="term" value="C:plasma membrane"/>
    <property type="evidence" value="ECO:0007669"/>
    <property type="project" value="UniProtKB-SubCell"/>
</dbReference>
<dbReference type="PANTHER" id="PTHR32063:SF24">
    <property type="entry name" value="CATION EFFLUX SYSTEM (ACRB_ACRD_ACRF FAMILY)"/>
    <property type="match status" value="1"/>
</dbReference>
<keyword evidence="3" id="KW-0813">Transport</keyword>
<feature type="transmembrane region" description="Helical" evidence="8">
    <location>
        <begin position="538"/>
        <end position="559"/>
    </location>
</feature>
<sequence length="1067" mass="118233">MLNRIIEFSIRQRLMVILITIGMGVWGVFNFQKLPIDALPDITNIQVQINTEAVGYSPLEVEQRISFPLETALAGLPRLESMRSLSRYGLSQLTLVFEDGTDIYFARQILSNRLTQATGQLPPGIQPEMGPIATGLGEIFMWALKWKEGFNPNTSELESLTRLREEEDWIVRPQLRNVPGVIEVNTIGGYVKQIHVTPNPGKLMAHQLSFRDVLNALARNNQNVGSGFLEHKGEQYLIRTPGQVASLDDIRRITLGSHRGVPILIQDVAEVSLGKELRTGAATHNGQEVVMGTVFMLKGENSRTVSKRVSDQLKEIQKTLPEGMEAKTLYDRTKLVNATLNTVWNNLAEGALFVVLVLFLLLRHFRAALITALVIPLSMLFAITGMVENKISGNLLSLGAIDFGIIVDCTVIIVENCLRRLQEKQSQSFQPLTREERHSIVREASREVSRPSIFGVLIIMVVYLPILTLTGIEGKMFQPMAFTVLAALLGALLLSITFVPAMVAQFAHVKSKPEKTPWFDAIKNRYLNTLEQALQYRVSLLTTVSILLVACLLIAINMGREFLPTLDERDLAVHALRIPGTSLSQAVKMQHHLEKKFMELPEIDYIFSKIGTGDIATDPMPPSVADTFVILKPRKDWPDPRMTHDALIAKFESFVKPLPGNKYEFTQPIQMRFNELIAGVRADVAVKIHGDDMDTLHDIGERVVENLNRISGASDVRMEQVTGLPVLTIHLRREELSRMGLNISDVQDVIQIALGGMSAGQVFQGDRRFDLIVRLPENLRSRIDYLKRLPLPYPENWLKPMNSKTNNALNPHKEILTSIPLGTVADFEVIQGPNQISRENGKRRIVVTANVRERDLGSFIESAQNTLNENLTLPSGFWITWGGQFEHLISAAQRLKIVVPIALTLIFIFLFFAVRSFTHTLMIFTGVPLALTGGILFIWLRGIPLSISAAIGFIALSGVAVLNGLVLITFINKLTAEGLELKAAILKGCATRLRPILMTALVASLGFVPMALATGTGAEVQRPLATVVIGGILSSTVLTLFVLPALMFSVREKKPAPSLAQPTESVS</sequence>
<protein>
    <submittedName>
        <fullName evidence="9">CusA/CzcA family heavy metal efflux RND transporter</fullName>
    </submittedName>
</protein>
<dbReference type="Gene3D" id="3.30.70.1430">
    <property type="entry name" value="Multidrug efflux transporter AcrB pore domain"/>
    <property type="match status" value="2"/>
</dbReference>
<organism evidence="9 10">
    <name type="scientific">Candidatus Nitronauta litoralis</name>
    <dbReference type="NCBI Taxonomy" id="2705533"/>
    <lineage>
        <taxon>Bacteria</taxon>
        <taxon>Pseudomonadati</taxon>
        <taxon>Nitrospinota/Tectimicrobiota group</taxon>
        <taxon>Nitrospinota</taxon>
        <taxon>Nitrospinia</taxon>
        <taxon>Nitrospinales</taxon>
        <taxon>Nitrospinaceae</taxon>
        <taxon>Candidatus Nitronauta</taxon>
    </lineage>
</organism>
<evidence type="ECO:0000256" key="7">
    <source>
        <dbReference type="ARBA" id="ARBA00023136"/>
    </source>
</evidence>
<evidence type="ECO:0000256" key="8">
    <source>
        <dbReference type="SAM" id="Phobius"/>
    </source>
</evidence>
<feature type="transmembrane region" description="Helical" evidence="8">
    <location>
        <begin position="897"/>
        <end position="914"/>
    </location>
</feature>
<feature type="transmembrane region" description="Helical" evidence="8">
    <location>
        <begin position="452"/>
        <end position="472"/>
    </location>
</feature>
<dbReference type="NCBIfam" id="TIGR00914">
    <property type="entry name" value="2A0601"/>
    <property type="match status" value="1"/>
</dbReference>
<comment type="similarity">
    <text evidence="2">Belongs to the resistance-nodulation-cell division (RND) (TC 2.A.6) family.</text>
</comment>
<keyword evidence="7 8" id="KW-0472">Membrane</keyword>
<evidence type="ECO:0000256" key="5">
    <source>
        <dbReference type="ARBA" id="ARBA00022692"/>
    </source>
</evidence>